<name>A0ABV9U352_9ACTN</name>
<dbReference type="GO" id="GO:0016746">
    <property type="term" value="F:acyltransferase activity"/>
    <property type="evidence" value="ECO:0007669"/>
    <property type="project" value="UniProtKB-KW"/>
</dbReference>
<dbReference type="Gene3D" id="3.40.630.30">
    <property type="match status" value="1"/>
</dbReference>
<keyword evidence="2 4" id="KW-0012">Acyltransferase</keyword>
<dbReference type="InterPro" id="IPR000182">
    <property type="entry name" value="GNAT_dom"/>
</dbReference>
<comment type="caution">
    <text evidence="4">The sequence shown here is derived from an EMBL/GenBank/DDBJ whole genome shotgun (WGS) entry which is preliminary data.</text>
</comment>
<dbReference type="Pfam" id="PF00583">
    <property type="entry name" value="Acetyltransf_1"/>
    <property type="match status" value="1"/>
</dbReference>
<keyword evidence="1 4" id="KW-0808">Transferase</keyword>
<organism evidence="4 5">
    <name type="scientific">Actinomadura gamaensis</name>
    <dbReference type="NCBI Taxonomy" id="1763541"/>
    <lineage>
        <taxon>Bacteria</taxon>
        <taxon>Bacillati</taxon>
        <taxon>Actinomycetota</taxon>
        <taxon>Actinomycetes</taxon>
        <taxon>Streptosporangiales</taxon>
        <taxon>Thermomonosporaceae</taxon>
        <taxon>Actinomadura</taxon>
    </lineage>
</organism>
<accession>A0ABV9U352</accession>
<feature type="domain" description="N-acetyltransferase" evidence="3">
    <location>
        <begin position="3"/>
        <end position="158"/>
    </location>
</feature>
<dbReference type="InterPro" id="IPR016181">
    <property type="entry name" value="Acyl_CoA_acyltransferase"/>
</dbReference>
<gene>
    <name evidence="4" type="ORF">ACFPCY_22150</name>
</gene>
<sequence>MPLHIRPMTPADAPEVLAIYQSGLDTGDASFETTAPTWEYFDKSKLPEHRYVATDPTTGKVMGWVAVSPVSPRLVYAGVVEPSIYVDPSYRGRGVAAALLDTLIESTEAAGIWTLQSGVFPENEPSLRLHEKAGFRTVGVRHRIARHRGRWRDVILLERRSSTVGQ</sequence>
<evidence type="ECO:0000256" key="2">
    <source>
        <dbReference type="ARBA" id="ARBA00023315"/>
    </source>
</evidence>
<dbReference type="Proteomes" id="UP001595872">
    <property type="component" value="Unassembled WGS sequence"/>
</dbReference>
<proteinExistence type="predicted"/>
<evidence type="ECO:0000259" key="3">
    <source>
        <dbReference type="PROSITE" id="PS51186"/>
    </source>
</evidence>
<dbReference type="CDD" id="cd04301">
    <property type="entry name" value="NAT_SF"/>
    <property type="match status" value="1"/>
</dbReference>
<dbReference type="SUPFAM" id="SSF55729">
    <property type="entry name" value="Acyl-CoA N-acyltransferases (Nat)"/>
    <property type="match status" value="1"/>
</dbReference>
<dbReference type="RefSeq" id="WP_378258040.1">
    <property type="nucleotide sequence ID" value="NZ_JBHSIT010000006.1"/>
</dbReference>
<dbReference type="PROSITE" id="PS51186">
    <property type="entry name" value="GNAT"/>
    <property type="match status" value="1"/>
</dbReference>
<evidence type="ECO:0000313" key="4">
    <source>
        <dbReference type="EMBL" id="MFC4910041.1"/>
    </source>
</evidence>
<dbReference type="EMBL" id="JBHSIT010000006">
    <property type="protein sequence ID" value="MFC4910041.1"/>
    <property type="molecule type" value="Genomic_DNA"/>
</dbReference>
<dbReference type="EC" id="2.3.-.-" evidence="4"/>
<keyword evidence="5" id="KW-1185">Reference proteome</keyword>
<reference evidence="5" key="1">
    <citation type="journal article" date="2019" name="Int. J. Syst. Evol. Microbiol.">
        <title>The Global Catalogue of Microorganisms (GCM) 10K type strain sequencing project: providing services to taxonomists for standard genome sequencing and annotation.</title>
        <authorList>
            <consortium name="The Broad Institute Genomics Platform"/>
            <consortium name="The Broad Institute Genome Sequencing Center for Infectious Disease"/>
            <person name="Wu L."/>
            <person name="Ma J."/>
        </authorList>
    </citation>
    <scope>NUCLEOTIDE SEQUENCE [LARGE SCALE GENOMIC DNA]</scope>
    <source>
        <strain evidence="5">KLKA75</strain>
    </source>
</reference>
<evidence type="ECO:0000256" key="1">
    <source>
        <dbReference type="ARBA" id="ARBA00022679"/>
    </source>
</evidence>
<dbReference type="PANTHER" id="PTHR43072:SF23">
    <property type="entry name" value="UPF0039 PROTEIN C11D3.02C"/>
    <property type="match status" value="1"/>
</dbReference>
<protein>
    <submittedName>
        <fullName evidence="4">GNAT family N-acetyltransferase</fullName>
        <ecNumber evidence="4">2.3.-.-</ecNumber>
    </submittedName>
</protein>
<evidence type="ECO:0000313" key="5">
    <source>
        <dbReference type="Proteomes" id="UP001595872"/>
    </source>
</evidence>
<dbReference type="PANTHER" id="PTHR43072">
    <property type="entry name" value="N-ACETYLTRANSFERASE"/>
    <property type="match status" value="1"/>
</dbReference>